<name>A0A2I0B7L1_9ASPA</name>
<comment type="similarity">
    <text evidence="3">Belongs to the GRAS family.</text>
</comment>
<dbReference type="PROSITE" id="PS50985">
    <property type="entry name" value="GRAS"/>
    <property type="match status" value="1"/>
</dbReference>
<feature type="region of interest" description="Leucine repeat II (LRII)" evidence="3">
    <location>
        <begin position="283"/>
        <end position="315"/>
    </location>
</feature>
<dbReference type="STRING" id="1088818.A0A2I0B7L1"/>
<keyword evidence="2" id="KW-0804">Transcription</keyword>
<dbReference type="EMBL" id="KZ451907">
    <property type="protein sequence ID" value="PKA63770.1"/>
    <property type="molecule type" value="Genomic_DNA"/>
</dbReference>
<dbReference type="OrthoDB" id="646981at2759"/>
<organism evidence="4 5">
    <name type="scientific">Apostasia shenzhenica</name>
    <dbReference type="NCBI Taxonomy" id="1088818"/>
    <lineage>
        <taxon>Eukaryota</taxon>
        <taxon>Viridiplantae</taxon>
        <taxon>Streptophyta</taxon>
        <taxon>Embryophyta</taxon>
        <taxon>Tracheophyta</taxon>
        <taxon>Spermatophyta</taxon>
        <taxon>Magnoliopsida</taxon>
        <taxon>Liliopsida</taxon>
        <taxon>Asparagales</taxon>
        <taxon>Orchidaceae</taxon>
        <taxon>Apostasioideae</taxon>
        <taxon>Apostasia</taxon>
    </lineage>
</organism>
<protein>
    <submittedName>
        <fullName evidence="4">Nodulation-signaling pathway 2 protein</fullName>
    </submittedName>
</protein>
<evidence type="ECO:0000313" key="5">
    <source>
        <dbReference type="Proteomes" id="UP000236161"/>
    </source>
</evidence>
<evidence type="ECO:0000313" key="4">
    <source>
        <dbReference type="EMBL" id="PKA63770.1"/>
    </source>
</evidence>
<evidence type="ECO:0000256" key="3">
    <source>
        <dbReference type="PROSITE-ProRule" id="PRU01191"/>
    </source>
</evidence>
<dbReference type="Pfam" id="PF03514">
    <property type="entry name" value="GRAS"/>
    <property type="match status" value="1"/>
</dbReference>
<dbReference type="PANTHER" id="PTHR31636">
    <property type="entry name" value="OSJNBA0084A10.13 PROTEIN-RELATED"/>
    <property type="match status" value="1"/>
</dbReference>
<keyword evidence="1" id="KW-0805">Transcription regulation</keyword>
<evidence type="ECO:0000256" key="2">
    <source>
        <dbReference type="ARBA" id="ARBA00023163"/>
    </source>
</evidence>
<reference evidence="4 5" key="1">
    <citation type="journal article" date="2017" name="Nature">
        <title>The Apostasia genome and the evolution of orchids.</title>
        <authorList>
            <person name="Zhang G.Q."/>
            <person name="Liu K.W."/>
            <person name="Li Z."/>
            <person name="Lohaus R."/>
            <person name="Hsiao Y.Y."/>
            <person name="Niu S.C."/>
            <person name="Wang J.Y."/>
            <person name="Lin Y.C."/>
            <person name="Xu Q."/>
            <person name="Chen L.J."/>
            <person name="Yoshida K."/>
            <person name="Fujiwara S."/>
            <person name="Wang Z.W."/>
            <person name="Zhang Y.Q."/>
            <person name="Mitsuda N."/>
            <person name="Wang M."/>
            <person name="Liu G.H."/>
            <person name="Pecoraro L."/>
            <person name="Huang H.X."/>
            <person name="Xiao X.J."/>
            <person name="Lin M."/>
            <person name="Wu X.Y."/>
            <person name="Wu W.L."/>
            <person name="Chen Y.Y."/>
            <person name="Chang S.B."/>
            <person name="Sakamoto S."/>
            <person name="Ohme-Takagi M."/>
            <person name="Yagi M."/>
            <person name="Zeng S.J."/>
            <person name="Shen C.Y."/>
            <person name="Yeh C.M."/>
            <person name="Luo Y.B."/>
            <person name="Tsai W.C."/>
            <person name="Van de Peer Y."/>
            <person name="Liu Z.J."/>
        </authorList>
    </citation>
    <scope>NUCLEOTIDE SEQUENCE [LARGE SCALE GENOMIC DNA]</scope>
    <source>
        <strain evidence="5">cv. Shenzhen</strain>
        <tissue evidence="4">Stem</tissue>
    </source>
</reference>
<comment type="caution">
    <text evidence="3">Lacks conserved residue(s) required for the propagation of feature annotation.</text>
</comment>
<dbReference type="InterPro" id="IPR005202">
    <property type="entry name" value="TF_GRAS"/>
</dbReference>
<feature type="short sequence motif" description="VHIID" evidence="3">
    <location>
        <begin position="231"/>
        <end position="235"/>
    </location>
</feature>
<dbReference type="Proteomes" id="UP000236161">
    <property type="component" value="Unassembled WGS sequence"/>
</dbReference>
<feature type="region of interest" description="SAW" evidence="3">
    <location>
        <begin position="415"/>
        <end position="487"/>
    </location>
</feature>
<accession>A0A2I0B7L1</accession>
<sequence>MELAMEDMTELQFSACSSTCSTTIAGEFPWNDWLPDMDWKTFAGGDDDLFKGLFEPMVHDSDELFVSLSPNDWSSTNVSPSTTTWPGTPVEESPPVVIPSATSSPGMPEQSTSAGEDAGGLRLVHLLMAAAEALTGGHKNLDLARVILARLKELTGCTVGGATAIERLAGYFTDALQGILNGSDQQQEDRQNFSEVLEAFQLLQDMSPCVKFGHFTANQAIVEAVAGERRVHVVDYDIMEGVQWASLMQALVSRSDGQTLPHLRITAVTRAGAAGSRPGTVQETGRRLAAFAASVGLPFSFGQCRLESDDRFRPEAVKTVKGEAVVLNCSVQRSAGSVGSFLAGASVLGARLVTLVEEEVARDEEEGGFVGFFMEELKRYSAIWDSLEAGFPMQGRAREAMERLVLGPRIARAVRRAFRRLKDGEVAAEGWLEAAGFQRVGLSFFNVCQARLLLGLFNDGYRVEEDEPNKLVLSWKSCRLLSASVWSAPPPPSPAPTNYSFQARIMF</sequence>
<evidence type="ECO:0000256" key="1">
    <source>
        <dbReference type="ARBA" id="ARBA00023015"/>
    </source>
</evidence>
<dbReference type="AlphaFoldDB" id="A0A2I0B7L1"/>
<keyword evidence="5" id="KW-1185">Reference proteome</keyword>
<feature type="region of interest" description="Leucine repeat I (LRI)" evidence="3">
    <location>
        <begin position="121"/>
        <end position="181"/>
    </location>
</feature>
<proteinExistence type="inferred from homology"/>
<gene>
    <name evidence="4" type="primary">NSP2</name>
    <name evidence="4" type="ORF">AXF42_Ash017054</name>
</gene>